<dbReference type="Pfam" id="PF03466">
    <property type="entry name" value="LysR_substrate"/>
    <property type="match status" value="1"/>
</dbReference>
<dbReference type="InterPro" id="IPR036390">
    <property type="entry name" value="WH_DNA-bd_sf"/>
</dbReference>
<dbReference type="RefSeq" id="WP_283444937.1">
    <property type="nucleotide sequence ID" value="NZ_FXUL01000026.1"/>
</dbReference>
<dbReference type="PANTHER" id="PTHR30537">
    <property type="entry name" value="HTH-TYPE TRANSCRIPTIONAL REGULATOR"/>
    <property type="match status" value="1"/>
</dbReference>
<dbReference type="SUPFAM" id="SSF53850">
    <property type="entry name" value="Periplasmic binding protein-like II"/>
    <property type="match status" value="1"/>
</dbReference>
<protein>
    <submittedName>
        <fullName evidence="6">Transcriptional regulator, LysR family</fullName>
    </submittedName>
</protein>
<dbReference type="EMBL" id="FXUL01000026">
    <property type="protein sequence ID" value="SMP77371.1"/>
    <property type="molecule type" value="Genomic_DNA"/>
</dbReference>
<proteinExistence type="inferred from homology"/>
<evidence type="ECO:0000256" key="2">
    <source>
        <dbReference type="ARBA" id="ARBA00023015"/>
    </source>
</evidence>
<evidence type="ECO:0000256" key="1">
    <source>
        <dbReference type="ARBA" id="ARBA00009437"/>
    </source>
</evidence>
<gene>
    <name evidence="6" type="ORF">SAMN06295970_12671</name>
</gene>
<dbReference type="PROSITE" id="PS50931">
    <property type="entry name" value="HTH_LYSR"/>
    <property type="match status" value="1"/>
</dbReference>
<keyword evidence="3" id="KW-0238">DNA-binding</keyword>
<dbReference type="PANTHER" id="PTHR30537:SF5">
    <property type="entry name" value="HTH-TYPE TRANSCRIPTIONAL ACTIVATOR TTDR-RELATED"/>
    <property type="match status" value="1"/>
</dbReference>
<reference evidence="6 7" key="1">
    <citation type="submission" date="2017-05" db="EMBL/GenBank/DDBJ databases">
        <authorList>
            <person name="Varghese N."/>
            <person name="Submissions S."/>
        </authorList>
    </citation>
    <scope>NUCLEOTIDE SEQUENCE [LARGE SCALE GENOMIC DNA]</scope>
    <source>
        <strain evidence="6 7">DSM 26001</strain>
    </source>
</reference>
<keyword evidence="2" id="KW-0805">Transcription regulation</keyword>
<keyword evidence="7" id="KW-1185">Reference proteome</keyword>
<evidence type="ECO:0000313" key="6">
    <source>
        <dbReference type="EMBL" id="SMP77371.1"/>
    </source>
</evidence>
<sequence>MQGFIHLLAFACAARHRGFAGAARELGVTPSTVAKRIVHLEQELGIKLFHRTTRQVTLTSDGAALFRRCERILAELDEFALQAAGAAGEPAGELRINIPITYGKRVVLPALSTLLRRYPGLTADVRLSDMQCDLVREGMDAAVRIMHLADSSLACRQVGQQHLVLCASPDYLARHPGISHPSQLGAHSFIVFRNPTSGRERPIQVQVDGAPGDLHPTRRLLLDDGEAMAQAALDGVGLIQVPDYIAADYLATGALQEVLQPFRPPPLPIHVIWPGNRLMPARLRVFIDTLAGHGSRHDFLARPA</sequence>
<comment type="similarity">
    <text evidence="1">Belongs to the LysR transcriptional regulatory family.</text>
</comment>
<dbReference type="Gene3D" id="3.40.190.290">
    <property type="match status" value="1"/>
</dbReference>
<evidence type="ECO:0000259" key="5">
    <source>
        <dbReference type="PROSITE" id="PS50931"/>
    </source>
</evidence>
<name>A0ABY1QQB6_9BURK</name>
<dbReference type="CDD" id="cd08422">
    <property type="entry name" value="PBP2_CrgA_like"/>
    <property type="match status" value="1"/>
</dbReference>
<dbReference type="Pfam" id="PF00126">
    <property type="entry name" value="HTH_1"/>
    <property type="match status" value="1"/>
</dbReference>
<feature type="domain" description="HTH lysR-type" evidence="5">
    <location>
        <begin position="1"/>
        <end position="59"/>
    </location>
</feature>
<evidence type="ECO:0000256" key="3">
    <source>
        <dbReference type="ARBA" id="ARBA00023125"/>
    </source>
</evidence>
<evidence type="ECO:0000256" key="4">
    <source>
        <dbReference type="ARBA" id="ARBA00023163"/>
    </source>
</evidence>
<dbReference type="Proteomes" id="UP001158049">
    <property type="component" value="Unassembled WGS sequence"/>
</dbReference>
<evidence type="ECO:0000313" key="7">
    <source>
        <dbReference type="Proteomes" id="UP001158049"/>
    </source>
</evidence>
<dbReference type="Gene3D" id="1.10.10.10">
    <property type="entry name" value="Winged helix-like DNA-binding domain superfamily/Winged helix DNA-binding domain"/>
    <property type="match status" value="1"/>
</dbReference>
<accession>A0ABY1QQB6</accession>
<dbReference type="InterPro" id="IPR000847">
    <property type="entry name" value="LysR_HTH_N"/>
</dbReference>
<dbReference type="SUPFAM" id="SSF46785">
    <property type="entry name" value="Winged helix' DNA-binding domain"/>
    <property type="match status" value="1"/>
</dbReference>
<organism evidence="6 7">
    <name type="scientific">Noviherbaspirillum suwonense</name>
    <dbReference type="NCBI Taxonomy" id="1224511"/>
    <lineage>
        <taxon>Bacteria</taxon>
        <taxon>Pseudomonadati</taxon>
        <taxon>Pseudomonadota</taxon>
        <taxon>Betaproteobacteria</taxon>
        <taxon>Burkholderiales</taxon>
        <taxon>Oxalobacteraceae</taxon>
        <taxon>Noviherbaspirillum</taxon>
    </lineage>
</organism>
<dbReference type="InterPro" id="IPR005119">
    <property type="entry name" value="LysR_subst-bd"/>
</dbReference>
<comment type="caution">
    <text evidence="6">The sequence shown here is derived from an EMBL/GenBank/DDBJ whole genome shotgun (WGS) entry which is preliminary data.</text>
</comment>
<dbReference type="InterPro" id="IPR058163">
    <property type="entry name" value="LysR-type_TF_proteobact-type"/>
</dbReference>
<keyword evidence="4" id="KW-0804">Transcription</keyword>
<dbReference type="InterPro" id="IPR036388">
    <property type="entry name" value="WH-like_DNA-bd_sf"/>
</dbReference>